<proteinExistence type="predicted"/>
<dbReference type="InterPro" id="IPR038721">
    <property type="entry name" value="IS701-like_DDE_dom"/>
</dbReference>
<sequence>MGSLVGPFMGGDISEVDARRWSDGLAGLHERFAHRFARSESRESALAYMRGLLAPLERKNGWTVAEEAGHGGPDRIQRLLNRIDWDADRVLDDVREYVVEHLADPCGVLIVDDTGFLKKGVQSAGVQRQYSGTAGRTENCQVGVFLAYSSELGRTLIDRALYLPKSWTDDRVRCRTAGIGDEVEFATKVQLARAMVRRAIDDKIPFRWVTADAGYGYSKGWRYELEQADVFHVMATTSHDTVVTWQAMDHRLHDLVADLPRQRWKRRSCGEGAHGLRIYDWARVEVRPWHRPDRRHWVLARRSISDPTKVAYYIAYAPAEATLNELIAVAGARWAIEECFQTAKGQCGLDDYQVRRHPGWYRHITLAMAAHAYLTVVRAQQLEKGPDLLEHQTWYLSPSPRSAG</sequence>
<evidence type="ECO:0000313" key="2">
    <source>
        <dbReference type="EMBL" id="GAA2125202.1"/>
    </source>
</evidence>
<gene>
    <name evidence="2" type="ORF">GCM10009759_77160</name>
</gene>
<accession>A0ABN2YFD0</accession>
<reference evidence="2 3" key="1">
    <citation type="journal article" date="2019" name="Int. J. Syst. Evol. Microbiol.">
        <title>The Global Catalogue of Microorganisms (GCM) 10K type strain sequencing project: providing services to taxonomists for standard genome sequencing and annotation.</title>
        <authorList>
            <consortium name="The Broad Institute Genomics Platform"/>
            <consortium name="The Broad Institute Genome Sequencing Center for Infectious Disease"/>
            <person name="Wu L."/>
            <person name="Ma J."/>
        </authorList>
    </citation>
    <scope>NUCLEOTIDE SEQUENCE [LARGE SCALE GENOMIC DNA]</scope>
    <source>
        <strain evidence="2 3">JCM 14559</strain>
    </source>
</reference>
<dbReference type="InterPro" id="IPR012337">
    <property type="entry name" value="RNaseH-like_sf"/>
</dbReference>
<dbReference type="PANTHER" id="PTHR33627">
    <property type="entry name" value="TRANSPOSASE"/>
    <property type="match status" value="1"/>
</dbReference>
<dbReference type="NCBIfam" id="NF033540">
    <property type="entry name" value="transpos_IS701"/>
    <property type="match status" value="1"/>
</dbReference>
<dbReference type="PANTHER" id="PTHR33627:SF1">
    <property type="entry name" value="TRANSPOSASE"/>
    <property type="match status" value="1"/>
</dbReference>
<organism evidence="2 3">
    <name type="scientific">Kitasatospora saccharophila</name>
    <dbReference type="NCBI Taxonomy" id="407973"/>
    <lineage>
        <taxon>Bacteria</taxon>
        <taxon>Bacillati</taxon>
        <taxon>Actinomycetota</taxon>
        <taxon>Actinomycetes</taxon>
        <taxon>Kitasatosporales</taxon>
        <taxon>Streptomycetaceae</taxon>
        <taxon>Kitasatospora</taxon>
    </lineage>
</organism>
<dbReference type="InterPro" id="IPR039365">
    <property type="entry name" value="IS701-like"/>
</dbReference>
<keyword evidence="3" id="KW-1185">Reference proteome</keyword>
<dbReference type="EMBL" id="BAAANS010000108">
    <property type="protein sequence ID" value="GAA2125202.1"/>
    <property type="molecule type" value="Genomic_DNA"/>
</dbReference>
<evidence type="ECO:0000313" key="3">
    <source>
        <dbReference type="Proteomes" id="UP001500897"/>
    </source>
</evidence>
<dbReference type="Pfam" id="PF13546">
    <property type="entry name" value="DDE_5"/>
    <property type="match status" value="1"/>
</dbReference>
<evidence type="ECO:0000259" key="1">
    <source>
        <dbReference type="Pfam" id="PF13546"/>
    </source>
</evidence>
<protein>
    <submittedName>
        <fullName evidence="2">IS701 family transposase</fullName>
    </submittedName>
</protein>
<dbReference type="Proteomes" id="UP001500897">
    <property type="component" value="Unassembled WGS sequence"/>
</dbReference>
<dbReference type="SUPFAM" id="SSF53098">
    <property type="entry name" value="Ribonuclease H-like"/>
    <property type="match status" value="1"/>
</dbReference>
<feature type="domain" description="Transposase IS701-like DDE" evidence="1">
    <location>
        <begin position="32"/>
        <end position="243"/>
    </location>
</feature>
<comment type="caution">
    <text evidence="2">The sequence shown here is derived from an EMBL/GenBank/DDBJ whole genome shotgun (WGS) entry which is preliminary data.</text>
</comment>
<name>A0ABN2YFD0_9ACTN</name>